<dbReference type="EMBL" id="BARS01052905">
    <property type="protein sequence ID" value="GAG46860.1"/>
    <property type="molecule type" value="Genomic_DNA"/>
</dbReference>
<feature type="transmembrane region" description="Helical" evidence="1">
    <location>
        <begin position="6"/>
        <end position="24"/>
    </location>
</feature>
<comment type="caution">
    <text evidence="2">The sequence shown here is derived from an EMBL/GenBank/DDBJ whole genome shotgun (WGS) entry which is preliminary data.</text>
</comment>
<accession>X0XU85</accession>
<reference evidence="2" key="1">
    <citation type="journal article" date="2014" name="Front. Microbiol.">
        <title>High frequency of phylogenetically diverse reductive dehalogenase-homologous genes in deep subseafloor sedimentary metagenomes.</title>
        <authorList>
            <person name="Kawai M."/>
            <person name="Futagami T."/>
            <person name="Toyoda A."/>
            <person name="Takaki Y."/>
            <person name="Nishi S."/>
            <person name="Hori S."/>
            <person name="Arai W."/>
            <person name="Tsubouchi T."/>
            <person name="Morono Y."/>
            <person name="Uchiyama I."/>
            <person name="Ito T."/>
            <person name="Fujiyama A."/>
            <person name="Inagaki F."/>
            <person name="Takami H."/>
        </authorList>
    </citation>
    <scope>NUCLEOTIDE SEQUENCE</scope>
    <source>
        <strain evidence="2">Expedition CK06-06</strain>
    </source>
</reference>
<dbReference type="PRINTS" id="PR01436">
    <property type="entry name" value="NADHDHGNASE2"/>
</dbReference>
<evidence type="ECO:0000313" key="2">
    <source>
        <dbReference type="EMBL" id="GAG46860.1"/>
    </source>
</evidence>
<dbReference type="GO" id="GO:0005739">
    <property type="term" value="C:mitochondrion"/>
    <property type="evidence" value="ECO:0007669"/>
    <property type="project" value="GOC"/>
</dbReference>
<dbReference type="AlphaFoldDB" id="X0XU85"/>
<sequence length="136" mass="14118">MSVGFIFVLMLAAAALVVLVALLASAKTRPIALLMLGVPAVLFLGLVLLRGGAVLAIPGRLVASSWIVLVLGLLALGGIAALLSLLFNEKTRPIGLALLAVPAVLAALVLLGAIFFYPLATRQRNVFVPEVRMGRP</sequence>
<feature type="transmembrane region" description="Helical" evidence="1">
    <location>
        <begin position="31"/>
        <end position="57"/>
    </location>
</feature>
<dbReference type="InterPro" id="IPR003917">
    <property type="entry name" value="NADH_UbQ_OxRdtase_chain2"/>
</dbReference>
<organism evidence="2">
    <name type="scientific">marine sediment metagenome</name>
    <dbReference type="NCBI Taxonomy" id="412755"/>
    <lineage>
        <taxon>unclassified sequences</taxon>
        <taxon>metagenomes</taxon>
        <taxon>ecological metagenomes</taxon>
    </lineage>
</organism>
<dbReference type="GO" id="GO:0006120">
    <property type="term" value="P:mitochondrial electron transport, NADH to ubiquinone"/>
    <property type="evidence" value="ECO:0007669"/>
    <property type="project" value="InterPro"/>
</dbReference>
<gene>
    <name evidence="2" type="ORF">S01H1_78595</name>
</gene>
<dbReference type="GO" id="GO:0008137">
    <property type="term" value="F:NADH dehydrogenase (ubiquinone) activity"/>
    <property type="evidence" value="ECO:0007669"/>
    <property type="project" value="InterPro"/>
</dbReference>
<name>X0XU85_9ZZZZ</name>
<feature type="non-terminal residue" evidence="2">
    <location>
        <position position="136"/>
    </location>
</feature>
<evidence type="ECO:0000256" key="1">
    <source>
        <dbReference type="SAM" id="Phobius"/>
    </source>
</evidence>
<feature type="transmembrane region" description="Helical" evidence="1">
    <location>
        <begin position="63"/>
        <end position="87"/>
    </location>
</feature>
<protein>
    <submittedName>
        <fullName evidence="2">Uncharacterized protein</fullName>
    </submittedName>
</protein>
<proteinExistence type="predicted"/>
<keyword evidence="1" id="KW-0472">Membrane</keyword>
<keyword evidence="1" id="KW-0812">Transmembrane</keyword>
<feature type="transmembrane region" description="Helical" evidence="1">
    <location>
        <begin position="94"/>
        <end position="117"/>
    </location>
</feature>
<keyword evidence="1" id="KW-1133">Transmembrane helix</keyword>